<reference evidence="1" key="1">
    <citation type="submission" date="2023-03" db="EMBL/GenBank/DDBJ databases">
        <title>Massive genome expansion in bonnet fungi (Mycena s.s.) driven by repeated elements and novel gene families across ecological guilds.</title>
        <authorList>
            <consortium name="Lawrence Berkeley National Laboratory"/>
            <person name="Harder C.B."/>
            <person name="Miyauchi S."/>
            <person name="Viragh M."/>
            <person name="Kuo A."/>
            <person name="Thoen E."/>
            <person name="Andreopoulos B."/>
            <person name="Lu D."/>
            <person name="Skrede I."/>
            <person name="Drula E."/>
            <person name="Henrissat B."/>
            <person name="Morin E."/>
            <person name="Kohler A."/>
            <person name="Barry K."/>
            <person name="LaButti K."/>
            <person name="Morin E."/>
            <person name="Salamov A."/>
            <person name="Lipzen A."/>
            <person name="Mereny Z."/>
            <person name="Hegedus B."/>
            <person name="Baldrian P."/>
            <person name="Stursova M."/>
            <person name="Weitz H."/>
            <person name="Taylor A."/>
            <person name="Grigoriev I.V."/>
            <person name="Nagy L.G."/>
            <person name="Martin F."/>
            <person name="Kauserud H."/>
        </authorList>
    </citation>
    <scope>NUCLEOTIDE SEQUENCE</scope>
    <source>
        <strain evidence="1">CBHHK067</strain>
    </source>
</reference>
<dbReference type="Proteomes" id="UP001221757">
    <property type="component" value="Unassembled WGS sequence"/>
</dbReference>
<keyword evidence="2" id="KW-1185">Reference proteome</keyword>
<evidence type="ECO:0000313" key="2">
    <source>
        <dbReference type="Proteomes" id="UP001221757"/>
    </source>
</evidence>
<dbReference type="AlphaFoldDB" id="A0AAD7G819"/>
<accession>A0AAD7G819</accession>
<sequence>MRPTKTPRPHEQALAVREWVSIPDANLPGPWTCNWACWPFWAHPRPLEVELAARYALCAPLAPVMFSSFDGTTVFACGARRQFYLYYQPLPSVRTLPPVTLVLFEGVFPSVEAFIEGADWNRVQELAPVCEPEPQPDVASPHVKFPLVSSGGKFRMAADEPYPKRTLWDMCPPPGTYGYTPRIFDAVHSPETLARLYRVSEWPRTPEAQLPKPWSANWGGFELCGSAWYAEQAVGQVEAVSAYGPDFMGVIPAMFVPLGPWRGDTVLCPPGGAGTYYLYWNEIRRTGEEWGEWDGEMYKFDGLYASVAHFVRVADWNRLEKIPVSEPGLEYHFYWPPGHDLPDARFGL</sequence>
<comment type="caution">
    <text evidence="1">The sequence shown here is derived from an EMBL/GenBank/DDBJ whole genome shotgun (WGS) entry which is preliminary data.</text>
</comment>
<dbReference type="EMBL" id="JARKIE010000147">
    <property type="protein sequence ID" value="KAJ7675517.1"/>
    <property type="molecule type" value="Genomic_DNA"/>
</dbReference>
<name>A0AAD7G819_MYCRO</name>
<protein>
    <submittedName>
        <fullName evidence="1">Uncharacterized protein</fullName>
    </submittedName>
</protein>
<proteinExistence type="predicted"/>
<evidence type="ECO:0000313" key="1">
    <source>
        <dbReference type="EMBL" id="KAJ7675517.1"/>
    </source>
</evidence>
<organism evidence="1 2">
    <name type="scientific">Mycena rosella</name>
    <name type="common">Pink bonnet</name>
    <name type="synonym">Agaricus rosellus</name>
    <dbReference type="NCBI Taxonomy" id="1033263"/>
    <lineage>
        <taxon>Eukaryota</taxon>
        <taxon>Fungi</taxon>
        <taxon>Dikarya</taxon>
        <taxon>Basidiomycota</taxon>
        <taxon>Agaricomycotina</taxon>
        <taxon>Agaricomycetes</taxon>
        <taxon>Agaricomycetidae</taxon>
        <taxon>Agaricales</taxon>
        <taxon>Marasmiineae</taxon>
        <taxon>Mycenaceae</taxon>
        <taxon>Mycena</taxon>
    </lineage>
</organism>
<gene>
    <name evidence="1" type="ORF">B0H17DRAFT_1207558</name>
</gene>